<reference evidence="2" key="1">
    <citation type="submission" date="2021-01" db="EMBL/GenBank/DDBJ databases">
        <title>Whole genome shotgun sequence of Planobispora rosea NBRC 15558.</title>
        <authorList>
            <person name="Komaki H."/>
            <person name="Tamura T."/>
        </authorList>
    </citation>
    <scope>NUCLEOTIDE SEQUENCE</scope>
    <source>
        <strain evidence="2">NBRC 15558</strain>
    </source>
</reference>
<name>A0A8J3WD99_PLARO</name>
<sequence>MPVAASAERHPPDQAEGAAADSRTARTRPTTAVTAVGLRVPHRGSLITWTIAHRPGKGTPPPGGFPFPAGGHGSGPRASASADASRTPGDFPIPEPRASRVPKRSRRHPLLEDVSPTPM</sequence>
<dbReference type="Proteomes" id="UP000655044">
    <property type="component" value="Unassembled WGS sequence"/>
</dbReference>
<evidence type="ECO:0000256" key="1">
    <source>
        <dbReference type="SAM" id="MobiDB-lite"/>
    </source>
</evidence>
<feature type="region of interest" description="Disordered" evidence="1">
    <location>
        <begin position="1"/>
        <end position="36"/>
    </location>
</feature>
<evidence type="ECO:0000313" key="2">
    <source>
        <dbReference type="EMBL" id="GIH83686.1"/>
    </source>
</evidence>
<accession>A0A8J3WD99</accession>
<proteinExistence type="predicted"/>
<dbReference type="EMBL" id="BOOI01000016">
    <property type="protein sequence ID" value="GIH83686.1"/>
    <property type="molecule type" value="Genomic_DNA"/>
</dbReference>
<comment type="caution">
    <text evidence="2">The sequence shown here is derived from an EMBL/GenBank/DDBJ whole genome shotgun (WGS) entry which is preliminary data.</text>
</comment>
<feature type="compositionally biased region" description="Low complexity" evidence="1">
    <location>
        <begin position="18"/>
        <end position="35"/>
    </location>
</feature>
<protein>
    <submittedName>
        <fullName evidence="2">Uncharacterized protein</fullName>
    </submittedName>
</protein>
<feature type="region of interest" description="Disordered" evidence="1">
    <location>
        <begin position="51"/>
        <end position="119"/>
    </location>
</feature>
<gene>
    <name evidence="2" type="ORF">Pro02_20940</name>
</gene>
<keyword evidence="3" id="KW-1185">Reference proteome</keyword>
<dbReference type="AlphaFoldDB" id="A0A8J3WD99"/>
<evidence type="ECO:0000313" key="3">
    <source>
        <dbReference type="Proteomes" id="UP000655044"/>
    </source>
</evidence>
<organism evidence="2 3">
    <name type="scientific">Planobispora rosea</name>
    <dbReference type="NCBI Taxonomy" id="35762"/>
    <lineage>
        <taxon>Bacteria</taxon>
        <taxon>Bacillati</taxon>
        <taxon>Actinomycetota</taxon>
        <taxon>Actinomycetes</taxon>
        <taxon>Streptosporangiales</taxon>
        <taxon>Streptosporangiaceae</taxon>
        <taxon>Planobispora</taxon>
    </lineage>
</organism>